<dbReference type="GO" id="GO:0007091">
    <property type="term" value="P:metaphase/anaphase transition of mitotic cell cycle"/>
    <property type="evidence" value="ECO:0007669"/>
    <property type="project" value="TreeGrafter"/>
</dbReference>
<protein>
    <submittedName>
        <fullName evidence="11">Anaphase-promoting complex subunit 1-like</fullName>
    </submittedName>
</protein>
<dbReference type="GeneID" id="116306279"/>
<feature type="domain" description="Anaphase-promoting complex subunit 1 N-terminal" evidence="6">
    <location>
        <begin position="55"/>
        <end position="176"/>
    </location>
</feature>
<feature type="domain" description="Anaphase-promoting complex subunit 1 C-terminal" evidence="7">
    <location>
        <begin position="1624"/>
        <end position="1759"/>
    </location>
</feature>
<sequence length="1819" mass="201662">MFKPDCLEVFSPFGRTFLQHHPFGAENLQIEKTEGIRNSETLTSKTEKGIIRSVDGDVPCNEELYINGQTVVWSKGCSPETRTVIKSFTLDSDVIDCFWCKFTLPAPEQGICKVEESHNTLCVLENEFLNVFSTDGGVHTAALPFPVNNTWVVPGGLLLERTVMPSELTAHKREVPTLFSLMHPLDEPRPVASLAQGKRAFICDPTLNVIYTAEDSNFIMMYDSVMGLHSTWLLNKALPEDIPESPFTPHGVDFSSGAIGHNPTPVMLAVAHSRLSLATPPHSPFKQYTSSPAMRSHMHSPAPIKLMSPALGQISTSQSRSPFLESPFMIGCRSPSVFRSPPGGHSRDESFVDYFEPLTPEVCLKQIWQETPMPIRHGAKGKASKVIQTTDISGNTFLCYLIGHTNKLSTWFMKDRHSGLDMMLVLELDSSLSLFSGQTKACSITLSSLQLSPSFQKEDALSFGSLPQEIAIEATDSDKKPGMLQSIQSLRDHQPLGCNLVFPGGLLYKLSLPPLSKNSSVSQCITSIKCLLPAPIASRFILSFYSLANQRTDQSVWSMQTSPQGEMECFVSCLKSMMGYKSGEEGTEEEVQNMMQSDSPAAKKFKSEEGLNVEGDEAWEWLMNSSYHKIMQPSCIPFFPSVTKPKPRQEDADTKFEDKLDNTALLFNHIPTILFALHLVYEEMKLDVLAKDDLKILGELLCTLSRDLSWKPYSDLYYRDLPSLVSVGLSEPSPQIKNQLKALKLPEYISRDPPDIHQWLMSCLDGHMVSTRMYQLYSLFIPTKEGRCLDDPNQLYLRLPGQGIEKLSTDLTLKLTRCQTAAEKVVVFMAENDFTSKDLDRLPFGVGLPIREAIHMCSQKPPCELSHTAYTLIGREDLASLVGDQPKDIHTQHGPLNKVVLKEGEKDDGMDFNEEVMRLRFGKDLRVQEVRRLLQSARPVRVSLVQKPEVSDHEFIQEQEAKLLLMCKRTMALPVGRGMFTLATSRPVLTETLPIPSLDLSGRLPPRNTTVGLDHVDTPADMKVWPQFHNGVAAGLRIAPGISQIDSAWIVYNKPKDNQLTNEHAGFLMALGLNGHLTNLAHMNLHDYLSKGHELTTVGTLIGIAASKRGTMDLSTTKVLSIHVDALLPPTSAELDVPHSAQVAGVLGIGFVYQETAHRRMAEVLLSEIGRPAGPEMENAVNRESYSLSAGLALGLVMLQHGNEALGVADLKMADQLYHYMVGGQKKPQAGTQKEKFKTTSYLIKEGDTVNTDVTAPGATLALGLMYMKTNNSAIASWLSAPDTQFLLDSVRPDFLLLRLLSRGLIMWDSIVPSMEWVDTHIPAIVKNYAFCSNIEAQKLEKLDIDLQTLSQANANIIAGCCLAMGMRFAGSANQQAFDCLMHYIKYFKNLLSSSVVDQAGKPTIETCMDVSLLALSLVMAGTGNLDVLRIARQLRKRHSADVSYGSHMAIHMAIGLLFLGGGRYTLSSSGPAIAALVCALYPKFPISSTDNRYHLQAFRHLYVLAAEPRVIVTREFDSKGACYVPIDVTLKSTVHYPETVLSMASPCIIPELHLIKKISVVGPRYLPIDVDIEHSRHNHKTLLSKISTVLVKRRAGYLSYTDDPKGYRNLLARTFPEQSDKTEVIRSFSSEPQMVALAGLFCEKLSVSDKEKDMSAFIASILYECITEEKPNAIKLYLSMNKAVEDINHLDPIELWEVKLALTFYLQAFKRICQCTGSRLKPLLSLDFLTQCKVFVDNALDESIAKTSTSLLTCLTSRNHYQKFCAELAGFGVHHGLPLPYQLPKDLLHGVQSLPAIEGLTSCDVPLSVSSLVRLRTR</sequence>
<dbReference type="KEGG" id="aten:116306279"/>
<evidence type="ECO:0000256" key="4">
    <source>
        <dbReference type="ARBA" id="ARBA00022776"/>
    </source>
</evidence>
<evidence type="ECO:0000256" key="2">
    <source>
        <dbReference type="ARBA" id="ARBA00022618"/>
    </source>
</evidence>
<feature type="domain" description="Anaphase-promoting complex subunit 1 middle" evidence="8">
    <location>
        <begin position="817"/>
        <end position="879"/>
    </location>
</feature>
<dbReference type="GO" id="GO:0060090">
    <property type="term" value="F:molecular adaptor activity"/>
    <property type="evidence" value="ECO:0007669"/>
    <property type="project" value="TreeGrafter"/>
</dbReference>
<dbReference type="InterPro" id="IPR011989">
    <property type="entry name" value="ARM-like"/>
</dbReference>
<keyword evidence="10" id="KW-1185">Reference proteome</keyword>
<evidence type="ECO:0000259" key="8">
    <source>
        <dbReference type="Pfam" id="PF20518"/>
    </source>
</evidence>
<evidence type="ECO:0000256" key="1">
    <source>
        <dbReference type="ARBA" id="ARBA00010547"/>
    </source>
</evidence>
<proteinExistence type="inferred from homology"/>
<evidence type="ECO:0000256" key="5">
    <source>
        <dbReference type="ARBA" id="ARBA00023306"/>
    </source>
</evidence>
<dbReference type="Pfam" id="PF21282">
    <property type="entry name" value="APC1_3rd"/>
    <property type="match status" value="1"/>
</dbReference>
<keyword evidence="2" id="KW-0132">Cell division</keyword>
<dbReference type="Pfam" id="PF12859">
    <property type="entry name" value="ANAPC1"/>
    <property type="match status" value="1"/>
</dbReference>
<feature type="domain" description="Anaphase-promoting complex subunit 1 beta-sandwich" evidence="9">
    <location>
        <begin position="1510"/>
        <end position="1595"/>
    </location>
</feature>
<reference evidence="11" key="1">
    <citation type="submission" date="2025-08" db="UniProtKB">
        <authorList>
            <consortium name="RefSeq"/>
        </authorList>
    </citation>
    <scope>IDENTIFICATION</scope>
    <source>
        <tissue evidence="11">Tentacle</tissue>
    </source>
</reference>
<feature type="domain" description="Anaphase-promoting complex subunit 1 middle" evidence="8">
    <location>
        <begin position="596"/>
        <end position="770"/>
    </location>
</feature>
<dbReference type="InterPro" id="IPR049255">
    <property type="entry name" value="Apc1_N"/>
</dbReference>
<dbReference type="PANTHER" id="PTHR12827">
    <property type="entry name" value="MEIOTIC CHECKPOINT REGULATOR TSG24 FAMILY MEMBER"/>
    <property type="match status" value="1"/>
</dbReference>
<dbReference type="InterPro" id="IPR024990">
    <property type="entry name" value="Apc1"/>
</dbReference>
<dbReference type="InterPro" id="IPR046794">
    <property type="entry name" value="Apc1_MidN"/>
</dbReference>
<keyword evidence="4" id="KW-0498">Mitosis</keyword>
<dbReference type="InParanoid" id="A0A6P8J228"/>
<dbReference type="Gene3D" id="1.25.10.10">
    <property type="entry name" value="Leucine-rich Repeat Variant"/>
    <property type="match status" value="2"/>
</dbReference>
<dbReference type="FunFam" id="1.25.10.10:FF:000302">
    <property type="entry name" value="Anaphase-promoting complex subunit 1"/>
    <property type="match status" value="1"/>
</dbReference>
<evidence type="ECO:0000313" key="11">
    <source>
        <dbReference type="RefSeq" id="XP_031572163.1"/>
    </source>
</evidence>
<dbReference type="FunCoup" id="A0A6P8J228">
    <property type="interactions" value="2644"/>
</dbReference>
<dbReference type="InterPro" id="IPR048971">
    <property type="entry name" value="Apc1_3rd"/>
</dbReference>
<dbReference type="InterPro" id="IPR041221">
    <property type="entry name" value="APC1_C"/>
</dbReference>
<dbReference type="PANTHER" id="PTHR12827:SF3">
    <property type="entry name" value="ANAPHASE-PROMOTING COMPLEX SUBUNIT 1"/>
    <property type="match status" value="1"/>
</dbReference>
<dbReference type="GO" id="GO:0005680">
    <property type="term" value="C:anaphase-promoting complex"/>
    <property type="evidence" value="ECO:0007669"/>
    <property type="project" value="InterPro"/>
</dbReference>
<organism evidence="10 11">
    <name type="scientific">Actinia tenebrosa</name>
    <name type="common">Australian red waratah sea anemone</name>
    <dbReference type="NCBI Taxonomy" id="6105"/>
    <lineage>
        <taxon>Eukaryota</taxon>
        <taxon>Metazoa</taxon>
        <taxon>Cnidaria</taxon>
        <taxon>Anthozoa</taxon>
        <taxon>Hexacorallia</taxon>
        <taxon>Actiniaria</taxon>
        <taxon>Actiniidae</taxon>
        <taxon>Actinia</taxon>
    </lineage>
</organism>
<dbReference type="Pfam" id="PF20518">
    <property type="entry name" value="Apc1_MidN"/>
    <property type="match status" value="2"/>
</dbReference>
<keyword evidence="5" id="KW-0131">Cell cycle</keyword>
<dbReference type="OrthoDB" id="5976116at2759"/>
<dbReference type="GO" id="GO:0070979">
    <property type="term" value="P:protein K11-linked ubiquitination"/>
    <property type="evidence" value="ECO:0007669"/>
    <property type="project" value="TreeGrafter"/>
</dbReference>
<dbReference type="GO" id="GO:0031145">
    <property type="term" value="P:anaphase-promoting complex-dependent catabolic process"/>
    <property type="evidence" value="ECO:0007669"/>
    <property type="project" value="TreeGrafter"/>
</dbReference>
<keyword evidence="3" id="KW-0677">Repeat</keyword>
<gene>
    <name evidence="11" type="primary">LOC116306279</name>
</gene>
<evidence type="ECO:0000313" key="10">
    <source>
        <dbReference type="Proteomes" id="UP000515163"/>
    </source>
</evidence>
<dbReference type="Proteomes" id="UP000515163">
    <property type="component" value="Unplaced"/>
</dbReference>
<dbReference type="RefSeq" id="XP_031572163.1">
    <property type="nucleotide sequence ID" value="XM_031716303.1"/>
</dbReference>
<accession>A0A6P8J228</accession>
<evidence type="ECO:0000259" key="7">
    <source>
        <dbReference type="Pfam" id="PF18122"/>
    </source>
</evidence>
<evidence type="ECO:0000256" key="3">
    <source>
        <dbReference type="ARBA" id="ARBA00022737"/>
    </source>
</evidence>
<evidence type="ECO:0000259" key="6">
    <source>
        <dbReference type="Pfam" id="PF12859"/>
    </source>
</evidence>
<dbReference type="Pfam" id="PF18122">
    <property type="entry name" value="APC1_C"/>
    <property type="match status" value="1"/>
</dbReference>
<dbReference type="GO" id="GO:0051301">
    <property type="term" value="P:cell division"/>
    <property type="evidence" value="ECO:0007669"/>
    <property type="project" value="UniProtKB-KW"/>
</dbReference>
<name>A0A6P8J228_ACTTE</name>
<comment type="similarity">
    <text evidence="1">Belongs to the APC1 family.</text>
</comment>
<evidence type="ECO:0000259" key="9">
    <source>
        <dbReference type="Pfam" id="PF21282"/>
    </source>
</evidence>